<feature type="active site" evidence="13">
    <location>
        <position position="335"/>
    </location>
</feature>
<keyword evidence="4 15" id="KW-0479">Metal-binding</keyword>
<protein>
    <recommendedName>
        <fullName evidence="12">D-alanine--D-alanine ligase</fullName>
        <ecNumber evidence="12">6.3.2.4</ecNumber>
    </recommendedName>
    <alternativeName>
        <fullName evidence="12">D-Ala-D-Ala ligase</fullName>
    </alternativeName>
    <alternativeName>
        <fullName evidence="12">D-alanylalanine synthetase</fullName>
    </alternativeName>
</protein>
<evidence type="ECO:0000256" key="11">
    <source>
        <dbReference type="ARBA" id="ARBA00023316"/>
    </source>
</evidence>
<feature type="binding site" evidence="15">
    <location>
        <position position="311"/>
    </location>
    <ligand>
        <name>Mg(2+)</name>
        <dbReference type="ChEBI" id="CHEBI:18420"/>
        <label>1</label>
    </ligand>
</feature>
<reference evidence="18 19" key="1">
    <citation type="submission" date="2017-09" db="EMBL/GenBank/DDBJ databases">
        <title>Bacterial strain isolated from the female urinary microbiota.</title>
        <authorList>
            <person name="Thomas-White K."/>
            <person name="Kumar N."/>
            <person name="Forster S."/>
            <person name="Putonti C."/>
            <person name="Lawley T."/>
            <person name="Wolfe A.J."/>
        </authorList>
    </citation>
    <scope>NUCLEOTIDE SEQUENCE [LARGE SCALE GENOMIC DNA]</scope>
    <source>
        <strain evidence="18 19">UMB1301</strain>
    </source>
</reference>
<dbReference type="PANTHER" id="PTHR23132">
    <property type="entry name" value="D-ALANINE--D-ALANINE LIGASE"/>
    <property type="match status" value="1"/>
</dbReference>
<evidence type="ECO:0000313" key="18">
    <source>
        <dbReference type="EMBL" id="PMD05674.1"/>
    </source>
</evidence>
<evidence type="ECO:0000256" key="10">
    <source>
        <dbReference type="ARBA" id="ARBA00023211"/>
    </source>
</evidence>
<comment type="cofactor">
    <cofactor evidence="15">
        <name>Mg(2+)</name>
        <dbReference type="ChEBI" id="CHEBI:18420"/>
    </cofactor>
    <cofactor evidence="15">
        <name>Mn(2+)</name>
        <dbReference type="ChEBI" id="CHEBI:29035"/>
    </cofactor>
    <text evidence="15">Binds 2 magnesium or manganese ions per subunit.</text>
</comment>
<dbReference type="RefSeq" id="WP_102238695.1">
    <property type="nucleotide sequence ID" value="NZ_PNHK01000002.1"/>
</dbReference>
<dbReference type="PROSITE" id="PS50975">
    <property type="entry name" value="ATP_GRASP"/>
    <property type="match status" value="1"/>
</dbReference>
<feature type="binding site" evidence="14">
    <location>
        <begin position="323"/>
        <end position="324"/>
    </location>
    <ligand>
        <name>ATP</name>
        <dbReference type="ChEBI" id="CHEBI:30616"/>
    </ligand>
</feature>
<comment type="caution">
    <text evidence="18">The sequence shown here is derived from an EMBL/GenBank/DDBJ whole genome shotgun (WGS) entry which is preliminary data.</text>
</comment>
<dbReference type="GO" id="GO:0071555">
    <property type="term" value="P:cell wall organization"/>
    <property type="evidence" value="ECO:0007669"/>
    <property type="project" value="UniProtKB-KW"/>
</dbReference>
<keyword evidence="10 15" id="KW-0464">Manganese</keyword>
<feature type="active site" evidence="13">
    <location>
        <position position="17"/>
    </location>
</feature>
<feature type="binding site" evidence="15">
    <location>
        <position position="324"/>
    </location>
    <ligand>
        <name>Mg(2+)</name>
        <dbReference type="ChEBI" id="CHEBI:18420"/>
        <label>1</label>
    </ligand>
</feature>
<dbReference type="PANTHER" id="PTHR23132:SF25">
    <property type="entry name" value="D-ALANINE--D-ALANINE LIGASE A"/>
    <property type="match status" value="1"/>
</dbReference>
<feature type="domain" description="ATP-grasp" evidence="17">
    <location>
        <begin position="147"/>
        <end position="357"/>
    </location>
</feature>
<dbReference type="EMBL" id="PNHK01000002">
    <property type="protein sequence ID" value="PMD05674.1"/>
    <property type="molecule type" value="Genomic_DNA"/>
</dbReference>
<dbReference type="Gene3D" id="3.30.1490.20">
    <property type="entry name" value="ATP-grasp fold, A domain"/>
    <property type="match status" value="1"/>
</dbReference>
<evidence type="ECO:0000256" key="14">
    <source>
        <dbReference type="PIRSR" id="PIRSR039102-2"/>
    </source>
</evidence>
<dbReference type="UniPathway" id="UPA00219"/>
<dbReference type="GO" id="GO:0005524">
    <property type="term" value="F:ATP binding"/>
    <property type="evidence" value="ECO:0007669"/>
    <property type="project" value="UniProtKB-UniRule"/>
</dbReference>
<dbReference type="InterPro" id="IPR011095">
    <property type="entry name" value="Dala_Dala_lig_C"/>
</dbReference>
<comment type="pathway">
    <text evidence="12">Cell wall biogenesis; peptidoglycan biosynthesis.</text>
</comment>
<evidence type="ECO:0000256" key="5">
    <source>
        <dbReference type="ARBA" id="ARBA00022741"/>
    </source>
</evidence>
<dbReference type="InterPro" id="IPR005905">
    <property type="entry name" value="D_ala_D_ala"/>
</dbReference>
<evidence type="ECO:0000259" key="17">
    <source>
        <dbReference type="PROSITE" id="PS50975"/>
    </source>
</evidence>
<evidence type="ECO:0000256" key="2">
    <source>
        <dbReference type="ARBA" id="ARBA00010871"/>
    </source>
</evidence>
<comment type="similarity">
    <text evidence="2 12">Belongs to the D-alanine--D-alanine ligase family.</text>
</comment>
<name>A0A2N6VNI1_9MICO</name>
<keyword evidence="11 12" id="KW-0961">Cell wall biogenesis/degradation</keyword>
<feature type="active site" evidence="13">
    <location>
        <position position="195"/>
    </location>
</feature>
<evidence type="ECO:0000256" key="7">
    <source>
        <dbReference type="ARBA" id="ARBA00022842"/>
    </source>
</evidence>
<evidence type="ECO:0000256" key="1">
    <source>
        <dbReference type="ARBA" id="ARBA00001936"/>
    </source>
</evidence>
<comment type="cofactor">
    <cofactor evidence="1">
        <name>Mn(2+)</name>
        <dbReference type="ChEBI" id="CHEBI:29035"/>
    </cofactor>
</comment>
<accession>A0A2N6VNI1</accession>
<dbReference type="PROSITE" id="PS00843">
    <property type="entry name" value="DALA_DALA_LIGASE_1"/>
    <property type="match status" value="1"/>
</dbReference>
<dbReference type="GO" id="GO:0008716">
    <property type="term" value="F:D-alanine-D-alanine ligase activity"/>
    <property type="evidence" value="ECO:0007669"/>
    <property type="project" value="UniProtKB-UniRule"/>
</dbReference>
<organism evidence="18 19">
    <name type="scientific">Brevibacterium paucivorans</name>
    <dbReference type="NCBI Taxonomy" id="170994"/>
    <lineage>
        <taxon>Bacteria</taxon>
        <taxon>Bacillati</taxon>
        <taxon>Actinomycetota</taxon>
        <taxon>Actinomycetes</taxon>
        <taxon>Micrococcales</taxon>
        <taxon>Brevibacteriaceae</taxon>
        <taxon>Brevibacterium</taxon>
    </lineage>
</organism>
<evidence type="ECO:0000256" key="3">
    <source>
        <dbReference type="ARBA" id="ARBA00022598"/>
    </source>
</evidence>
<dbReference type="Pfam" id="PF01820">
    <property type="entry name" value="Dala_Dala_lig_N"/>
    <property type="match status" value="1"/>
</dbReference>
<feature type="binding site" evidence="14">
    <location>
        <begin position="195"/>
        <end position="196"/>
    </location>
    <ligand>
        <name>ATP</name>
        <dbReference type="ChEBI" id="CHEBI:30616"/>
    </ligand>
</feature>
<evidence type="ECO:0000256" key="6">
    <source>
        <dbReference type="ARBA" id="ARBA00022840"/>
    </source>
</evidence>
<dbReference type="InterPro" id="IPR013815">
    <property type="entry name" value="ATP_grasp_subdomain_1"/>
</dbReference>
<dbReference type="OrthoDB" id="9813261at2"/>
<evidence type="ECO:0000256" key="16">
    <source>
        <dbReference type="PROSITE-ProRule" id="PRU00409"/>
    </source>
</evidence>
<dbReference type="EC" id="6.3.2.4" evidence="12"/>
<dbReference type="GO" id="GO:0046872">
    <property type="term" value="F:metal ion binding"/>
    <property type="evidence" value="ECO:0007669"/>
    <property type="project" value="UniProtKB-KW"/>
</dbReference>
<sequence length="369" mass="39732">MTQRPLVAVLFGGRSSEHSVSCVTAAGVMNEIDPNAFRLLPIGITPEGKWRVVNDWKSFAFDRDNMPQVADNQTEVFVSPSRNGSLIERDAQGAFTDLGSPGIVFPLLHGKYGEDGAMQGLLTLLDVPFVGPGVFASSAGMDKHFTKMVLRAAGIPTAEWKTITLAQYNADPNAAIDSLQELGLPAFVKPSRAGSSMGISKVSDTSGFKAALDDAFAHDTKVIVEPFVDGREIECAVLGSVNDAELKASSPGEITVSGDHEFYDFDAKYLDLDATTLTCPADVEPEVAERVREIACQTFRAFDCSGLTRVDTFVRPNGEVLVNEINTSPGFTPSSGYPVMWQNSGLSYRDLITELLTIAVEDHKRATTA</sequence>
<keyword evidence="3 12" id="KW-0436">Ligase</keyword>
<keyword evidence="9 12" id="KW-0573">Peptidoglycan synthesis</keyword>
<keyword evidence="6 16" id="KW-0067">ATP-binding</keyword>
<evidence type="ECO:0000256" key="12">
    <source>
        <dbReference type="HAMAP-Rule" id="MF_00047"/>
    </source>
</evidence>
<dbReference type="Gene3D" id="3.30.470.20">
    <property type="entry name" value="ATP-grasp fold, B domain"/>
    <property type="match status" value="1"/>
</dbReference>
<keyword evidence="5 14" id="KW-0547">Nucleotide-binding</keyword>
<evidence type="ECO:0000313" key="19">
    <source>
        <dbReference type="Proteomes" id="UP000235598"/>
    </source>
</evidence>
<dbReference type="NCBIfam" id="NF002528">
    <property type="entry name" value="PRK01966.1-4"/>
    <property type="match status" value="1"/>
</dbReference>
<dbReference type="InterPro" id="IPR016185">
    <property type="entry name" value="PreATP-grasp_dom_sf"/>
</dbReference>
<proteinExistence type="inferred from homology"/>
<dbReference type="SUPFAM" id="SSF56059">
    <property type="entry name" value="Glutathione synthetase ATP-binding domain-like"/>
    <property type="match status" value="1"/>
</dbReference>
<feature type="binding site" evidence="14">
    <location>
        <position position="143"/>
    </location>
    <ligand>
        <name>ATP</name>
        <dbReference type="ChEBI" id="CHEBI:30616"/>
    </ligand>
</feature>
<evidence type="ECO:0000256" key="13">
    <source>
        <dbReference type="PIRSR" id="PIRSR039102-1"/>
    </source>
</evidence>
<dbReference type="NCBIfam" id="TIGR01205">
    <property type="entry name" value="D_ala_D_alaTIGR"/>
    <property type="match status" value="1"/>
</dbReference>
<dbReference type="GO" id="GO:0005829">
    <property type="term" value="C:cytosol"/>
    <property type="evidence" value="ECO:0007669"/>
    <property type="project" value="TreeGrafter"/>
</dbReference>
<comment type="catalytic activity">
    <reaction evidence="12">
        <text>2 D-alanine + ATP = D-alanyl-D-alanine + ADP + phosphate + H(+)</text>
        <dbReference type="Rhea" id="RHEA:11224"/>
        <dbReference type="ChEBI" id="CHEBI:15378"/>
        <dbReference type="ChEBI" id="CHEBI:30616"/>
        <dbReference type="ChEBI" id="CHEBI:43474"/>
        <dbReference type="ChEBI" id="CHEBI:57416"/>
        <dbReference type="ChEBI" id="CHEBI:57822"/>
        <dbReference type="ChEBI" id="CHEBI:456216"/>
        <dbReference type="EC" id="6.3.2.4"/>
    </reaction>
</comment>
<evidence type="ECO:0000256" key="4">
    <source>
        <dbReference type="ARBA" id="ARBA00022723"/>
    </source>
</evidence>
<dbReference type="Pfam" id="PF07478">
    <property type="entry name" value="Dala_Dala_lig_C"/>
    <property type="match status" value="1"/>
</dbReference>
<keyword evidence="12" id="KW-0963">Cytoplasm</keyword>
<dbReference type="Gene3D" id="3.40.50.20">
    <property type="match status" value="1"/>
</dbReference>
<evidence type="ECO:0000256" key="9">
    <source>
        <dbReference type="ARBA" id="ARBA00022984"/>
    </source>
</evidence>
<dbReference type="InterPro" id="IPR000291">
    <property type="entry name" value="D-Ala_lig_Van_CS"/>
</dbReference>
<dbReference type="AlphaFoldDB" id="A0A2N6VNI1"/>
<dbReference type="InterPro" id="IPR011127">
    <property type="entry name" value="Dala_Dala_lig_N"/>
</dbReference>
<keyword evidence="7 15" id="KW-0460">Magnesium</keyword>
<dbReference type="SUPFAM" id="SSF52440">
    <property type="entry name" value="PreATP-grasp domain"/>
    <property type="match status" value="1"/>
</dbReference>
<keyword evidence="8 12" id="KW-0133">Cell shape</keyword>
<feature type="binding site" evidence="15">
    <location>
        <position position="326"/>
    </location>
    <ligand>
        <name>Mg(2+)</name>
        <dbReference type="ChEBI" id="CHEBI:18420"/>
        <label>2</label>
    </ligand>
</feature>
<comment type="subcellular location">
    <subcellularLocation>
        <location evidence="12">Cytoplasm</location>
    </subcellularLocation>
</comment>
<evidence type="ECO:0000256" key="8">
    <source>
        <dbReference type="ARBA" id="ARBA00022960"/>
    </source>
</evidence>
<dbReference type="PROSITE" id="PS00844">
    <property type="entry name" value="DALA_DALA_LIGASE_2"/>
    <property type="match status" value="1"/>
</dbReference>
<dbReference type="FunFam" id="3.30.470.20:FF:000008">
    <property type="entry name" value="D-alanine--D-alanine ligase"/>
    <property type="match status" value="1"/>
</dbReference>
<dbReference type="HAMAP" id="MF_00047">
    <property type="entry name" value="Dala_Dala_lig"/>
    <property type="match status" value="1"/>
</dbReference>
<dbReference type="GO" id="GO:0009252">
    <property type="term" value="P:peptidoglycan biosynthetic process"/>
    <property type="evidence" value="ECO:0007669"/>
    <property type="project" value="UniProtKB-UniRule"/>
</dbReference>
<feature type="binding site" evidence="15">
    <location>
        <position position="324"/>
    </location>
    <ligand>
        <name>Mg(2+)</name>
        <dbReference type="ChEBI" id="CHEBI:18420"/>
        <label>2</label>
    </ligand>
</feature>
<comment type="function">
    <text evidence="12">Cell wall formation.</text>
</comment>
<evidence type="ECO:0000256" key="15">
    <source>
        <dbReference type="PIRSR" id="PIRSR039102-3"/>
    </source>
</evidence>
<dbReference type="Proteomes" id="UP000235598">
    <property type="component" value="Unassembled WGS sequence"/>
</dbReference>
<gene>
    <name evidence="12" type="primary">ddl</name>
    <name evidence="18" type="ORF">CJ199_06635</name>
</gene>
<dbReference type="GO" id="GO:0008360">
    <property type="term" value="P:regulation of cell shape"/>
    <property type="evidence" value="ECO:0007669"/>
    <property type="project" value="UniProtKB-KW"/>
</dbReference>
<dbReference type="PIRSF" id="PIRSF039102">
    <property type="entry name" value="Ddl/VanB"/>
    <property type="match status" value="1"/>
</dbReference>
<feature type="binding site" evidence="14">
    <location>
        <begin position="225"/>
        <end position="232"/>
    </location>
    <ligand>
        <name>ATP</name>
        <dbReference type="ChEBI" id="CHEBI:30616"/>
    </ligand>
</feature>
<dbReference type="InterPro" id="IPR011761">
    <property type="entry name" value="ATP-grasp"/>
</dbReference>
<feature type="binding site" evidence="14">
    <location>
        <begin position="187"/>
        <end position="189"/>
    </location>
    <ligand>
        <name>ATP</name>
        <dbReference type="ChEBI" id="CHEBI:30616"/>
    </ligand>
</feature>